<name>A0A1H8CQ98_9FIRM</name>
<dbReference type="InterPro" id="IPR051046">
    <property type="entry name" value="MurCDEF_CellWall_CoF430Synth"/>
</dbReference>
<evidence type="ECO:0000256" key="4">
    <source>
        <dbReference type="HAMAP-Rule" id="MF_02214"/>
    </source>
</evidence>
<comment type="subunit">
    <text evidence="4">Forms a heterodimer with GatD.</text>
</comment>
<dbReference type="GO" id="GO:0008360">
    <property type="term" value="P:regulation of cell shape"/>
    <property type="evidence" value="ECO:0007669"/>
    <property type="project" value="UniProtKB-KW"/>
</dbReference>
<dbReference type="GO" id="GO:0008270">
    <property type="term" value="F:zinc ion binding"/>
    <property type="evidence" value="ECO:0007669"/>
    <property type="project" value="UniProtKB-UniRule"/>
</dbReference>
<dbReference type="UniPathway" id="UPA00219"/>
<keyword evidence="4" id="KW-0961">Cell wall biogenesis/degradation</keyword>
<feature type="domain" description="Lipid II isoglutaminyl synthase (glutamine-hydrolyzing) subunit MurT C-terminal" evidence="6">
    <location>
        <begin position="319"/>
        <end position="406"/>
    </location>
</feature>
<dbReference type="InterPro" id="IPR036565">
    <property type="entry name" value="Mur-like_cat_sf"/>
</dbReference>
<comment type="catalytic activity">
    <reaction evidence="4">
        <text>beta-D-GlcNAc-(1-&gt;4)-Mur2Ac(oyl-L-Ala-gamma-D-Glu-L-Lys-D-Ala-D-Ala)-di-trans,octa-cis-undecaprenyl diphosphate + ATP = beta-D-GlcNAc-(1-&gt;4)-Mur2Ac(oyl-L-Ala-gamma-D-O-P-Glu-L-Lys-D-Ala-D-Ala)-di-trans,octa-cis-undecaprenyl diphosphate + ADP</text>
        <dbReference type="Rhea" id="RHEA:59488"/>
        <dbReference type="ChEBI" id="CHEBI:30616"/>
        <dbReference type="ChEBI" id="CHEBI:60033"/>
        <dbReference type="ChEBI" id="CHEBI:143132"/>
        <dbReference type="ChEBI" id="CHEBI:456216"/>
    </reaction>
</comment>
<dbReference type="AlphaFoldDB" id="A0A1H8CQ98"/>
<evidence type="ECO:0000259" key="5">
    <source>
        <dbReference type="Pfam" id="PF08245"/>
    </source>
</evidence>
<feature type="binding site" evidence="4">
    <location>
        <position position="204"/>
    </location>
    <ligand>
        <name>Zn(2+)</name>
        <dbReference type="ChEBI" id="CHEBI:29105"/>
    </ligand>
</feature>
<keyword evidence="2 4" id="KW-0547">Nucleotide-binding</keyword>
<dbReference type="InterPro" id="IPR043703">
    <property type="entry name" value="Lipid_II_synth_MurT"/>
</dbReference>
<feature type="binding site" evidence="4">
    <location>
        <position position="229"/>
    </location>
    <ligand>
        <name>Zn(2+)</name>
        <dbReference type="ChEBI" id="CHEBI:29105"/>
    </ligand>
</feature>
<dbReference type="GO" id="GO:0140282">
    <property type="term" value="F:carbon-nitrogen ligase activity on lipid II"/>
    <property type="evidence" value="ECO:0007669"/>
    <property type="project" value="UniProtKB-UniRule"/>
</dbReference>
<feature type="active site" evidence="4">
    <location>
        <position position="354"/>
    </location>
</feature>
<dbReference type="Pfam" id="PF08245">
    <property type="entry name" value="Mur_ligase_M"/>
    <property type="match status" value="1"/>
</dbReference>
<dbReference type="STRING" id="474960.SAMN05216180_2276"/>
<dbReference type="GO" id="GO:0005524">
    <property type="term" value="F:ATP binding"/>
    <property type="evidence" value="ECO:0007669"/>
    <property type="project" value="UniProtKB-UniRule"/>
</dbReference>
<dbReference type="EC" id="6.3.5.13" evidence="4"/>
<dbReference type="GO" id="GO:0009252">
    <property type="term" value="P:peptidoglycan biosynthetic process"/>
    <property type="evidence" value="ECO:0007669"/>
    <property type="project" value="UniProtKB-UniRule"/>
</dbReference>
<dbReference type="Proteomes" id="UP000199158">
    <property type="component" value="Unassembled WGS sequence"/>
</dbReference>
<comment type="catalytic activity">
    <reaction evidence="4">
        <text>beta-D-GlcNAc-(1-&gt;4)-Mur2Ac(oyl-L-Ala-gamma-D-Glu-L-Lys-D-Ala-D-Ala)-di-trans,octa-cis-undecaprenyl diphosphate + L-glutamine + ATP + H2O = beta-D-GlcNAc-(1-&gt;4)-Mur2Ac(oyl-L-Ala-D-isoglutaminyl-L-Lys-D-Ala-D-Ala)-di-trans,octa-cis-undecaprenyl diphosphate + L-glutamate + ADP + phosphate + H(+)</text>
        <dbReference type="Rhea" id="RHEA:57928"/>
        <dbReference type="ChEBI" id="CHEBI:15377"/>
        <dbReference type="ChEBI" id="CHEBI:15378"/>
        <dbReference type="ChEBI" id="CHEBI:29985"/>
        <dbReference type="ChEBI" id="CHEBI:30616"/>
        <dbReference type="ChEBI" id="CHEBI:43474"/>
        <dbReference type="ChEBI" id="CHEBI:58359"/>
        <dbReference type="ChEBI" id="CHEBI:60033"/>
        <dbReference type="ChEBI" id="CHEBI:62233"/>
        <dbReference type="ChEBI" id="CHEBI:456216"/>
        <dbReference type="EC" id="6.3.5.13"/>
    </reaction>
</comment>
<gene>
    <name evidence="4" type="primary">murT</name>
    <name evidence="7" type="ORF">SAMN05216180_2276</name>
</gene>
<sequence length="435" mass="48386">MRFKLALLVGKLIHFLGKYVGKATNLPGEFAMKICPDMMGRFQFKGKVIAVTGSNGKTTTANMLAHILTDQGYKVANNAKGSNLTGGVATTLLTASSFGGVISEDFVVLEVDERFSRLIFKFFSPDYLLCTNLFRDQLTRNGNIDVIIEKLHEAIKPSVKLILNANDPISGNLAPQNERVYYGMDRTPQSTFDCPNITHDAKVCPKCFGRMRYDFFHYNHIGQFTCLACGYQTPEAKYFATNVDFASGEFKINGISVCTDYRPPFNLLNMTAAVAACCEMGLDINKVCASVSRFRVMKQRYDEFKVGDRTAIMILSKNQNPVSFDQSISYVLELPGEKTVVALVNNINHTGHRDTTWLYDISFERLLGKVHSVVCTGPRAYDLAVRLKLAGFADEAIKVEREVTNIKPVVDETKGSICILTELYDANSILEVISK</sequence>
<dbReference type="GO" id="GO:0071555">
    <property type="term" value="P:cell wall organization"/>
    <property type="evidence" value="ECO:0007669"/>
    <property type="project" value="UniProtKB-KW"/>
</dbReference>
<keyword evidence="1 4" id="KW-0436">Ligase</keyword>
<comment type="function">
    <text evidence="4">The lipid II isoglutaminyl synthase complex catalyzes the formation of alpha-D-isoglutamine in the cell wall lipid II stem peptide. The MurT subunit catalyzes the ATP-dependent amidation of D-glutamate residue of lipid II, converting it to an isoglutamine residue.</text>
</comment>
<dbReference type="PANTHER" id="PTHR43024">
    <property type="entry name" value="UDP-N-ACETYLMURAMOYL-TRIPEPTIDE--D-ALANYL-D-ALANINE LIGASE"/>
    <property type="match status" value="1"/>
</dbReference>
<evidence type="ECO:0000313" key="7">
    <source>
        <dbReference type="EMBL" id="SEM97180.1"/>
    </source>
</evidence>
<feature type="binding site" evidence="4">
    <location>
        <position position="226"/>
    </location>
    <ligand>
        <name>Zn(2+)</name>
        <dbReference type="ChEBI" id="CHEBI:29105"/>
    </ligand>
</feature>
<keyword evidence="8" id="KW-1185">Reference proteome</keyword>
<dbReference type="RefSeq" id="WP_162840902.1">
    <property type="nucleotide sequence ID" value="NZ_FOCG01000002.1"/>
</dbReference>
<dbReference type="GO" id="GO:0016881">
    <property type="term" value="F:acid-amino acid ligase activity"/>
    <property type="evidence" value="ECO:0007669"/>
    <property type="project" value="InterPro"/>
</dbReference>
<dbReference type="PANTHER" id="PTHR43024:SF1">
    <property type="entry name" value="UDP-N-ACETYLMURAMOYL-TRIPEPTIDE--D-ALANYL-D-ALANINE LIGASE"/>
    <property type="match status" value="1"/>
</dbReference>
<comment type="similarity">
    <text evidence="4">Belongs to the MurCDEF family. MurT subfamily.</text>
</comment>
<keyword evidence="4" id="KW-0479">Metal-binding</keyword>
<dbReference type="SUPFAM" id="SSF53623">
    <property type="entry name" value="MurD-like peptide ligases, catalytic domain"/>
    <property type="match status" value="1"/>
</dbReference>
<dbReference type="Pfam" id="PF08353">
    <property type="entry name" value="MurT_C"/>
    <property type="match status" value="1"/>
</dbReference>
<reference evidence="7 8" key="1">
    <citation type="submission" date="2016-10" db="EMBL/GenBank/DDBJ databases">
        <authorList>
            <person name="de Groot N.N."/>
        </authorList>
    </citation>
    <scope>NUCLEOTIDE SEQUENCE [LARGE SCALE GENOMIC DNA]</scope>
    <source>
        <strain evidence="7 8">CGMCC 1.5070</strain>
    </source>
</reference>
<dbReference type="InterPro" id="IPR013221">
    <property type="entry name" value="Mur_ligase_cen"/>
</dbReference>
<evidence type="ECO:0000256" key="2">
    <source>
        <dbReference type="ARBA" id="ARBA00022741"/>
    </source>
</evidence>
<protein>
    <recommendedName>
        <fullName evidence="4">Lipid II isoglutaminyl synthase (glutamine-hydrolyzing) subunit MurT</fullName>
        <ecNumber evidence="4">6.3.5.13</ecNumber>
    </recommendedName>
</protein>
<evidence type="ECO:0000259" key="6">
    <source>
        <dbReference type="Pfam" id="PF08353"/>
    </source>
</evidence>
<dbReference type="Gene3D" id="3.40.1190.10">
    <property type="entry name" value="Mur-like, catalytic domain"/>
    <property type="match status" value="1"/>
</dbReference>
<comment type="pathway">
    <text evidence="4">Cell wall biogenesis; peptidoglycan biosynthesis.</text>
</comment>
<keyword evidence="4" id="KW-0133">Cell shape</keyword>
<evidence type="ECO:0000256" key="3">
    <source>
        <dbReference type="ARBA" id="ARBA00022840"/>
    </source>
</evidence>
<evidence type="ECO:0000256" key="1">
    <source>
        <dbReference type="ARBA" id="ARBA00022598"/>
    </source>
</evidence>
<dbReference type="EMBL" id="FOCG01000002">
    <property type="protein sequence ID" value="SEM97180.1"/>
    <property type="molecule type" value="Genomic_DNA"/>
</dbReference>
<keyword evidence="3 4" id="KW-0067">ATP-binding</keyword>
<keyword evidence="4" id="KW-0862">Zinc</keyword>
<keyword evidence="4" id="KW-0573">Peptidoglycan synthesis</keyword>
<accession>A0A1H8CQ98</accession>
<proteinExistence type="inferred from homology"/>
<feature type="binding site" evidence="4">
    <location>
        <position position="207"/>
    </location>
    <ligand>
        <name>Zn(2+)</name>
        <dbReference type="ChEBI" id="CHEBI:29105"/>
    </ligand>
</feature>
<feature type="domain" description="Mur ligase central" evidence="5">
    <location>
        <begin position="51"/>
        <end position="184"/>
    </location>
</feature>
<dbReference type="HAMAP" id="MF_02214">
    <property type="entry name" value="Lipid_II_synth_MurT"/>
    <property type="match status" value="1"/>
</dbReference>
<organism evidence="7 8">
    <name type="scientific">Hydrogenoanaerobacterium saccharovorans</name>
    <dbReference type="NCBI Taxonomy" id="474960"/>
    <lineage>
        <taxon>Bacteria</taxon>
        <taxon>Bacillati</taxon>
        <taxon>Bacillota</taxon>
        <taxon>Clostridia</taxon>
        <taxon>Eubacteriales</taxon>
        <taxon>Oscillospiraceae</taxon>
        <taxon>Hydrogenoanaerobacterium</taxon>
    </lineage>
</organism>
<dbReference type="InterPro" id="IPR013564">
    <property type="entry name" value="MurT_C"/>
</dbReference>
<comment type="catalytic activity">
    <reaction evidence="4">
        <text>beta-D-GlcNAc-(1-&gt;4)-Mur2Ac(oyl-L-Ala-gamma-D-O-P-Glu-L-Lys-D-Ala-D-Ala)-di-trans,octa-cis-undecaprenyl diphosphate + NH4(+) = beta-D-GlcNAc-(1-&gt;4)-Mur2Ac(oyl-L-Ala-D-isoglutaminyl-L-Lys-D-Ala-D-Ala)-di-trans,octa-cis-undecaprenyl diphosphate + phosphate + H(+)</text>
        <dbReference type="Rhea" id="RHEA:57932"/>
        <dbReference type="ChEBI" id="CHEBI:15378"/>
        <dbReference type="ChEBI" id="CHEBI:28938"/>
        <dbReference type="ChEBI" id="CHEBI:43474"/>
        <dbReference type="ChEBI" id="CHEBI:62233"/>
        <dbReference type="ChEBI" id="CHEBI:143132"/>
    </reaction>
</comment>
<evidence type="ECO:0000313" key="8">
    <source>
        <dbReference type="Proteomes" id="UP000199158"/>
    </source>
</evidence>